<organism evidence="1">
    <name type="scientific">Streptomyces anulatus</name>
    <name type="common">Streptomyces chrysomallus</name>
    <dbReference type="NCBI Taxonomy" id="1892"/>
    <lineage>
        <taxon>Bacteria</taxon>
        <taxon>Bacillati</taxon>
        <taxon>Actinomycetota</taxon>
        <taxon>Actinomycetes</taxon>
        <taxon>Kitasatosporales</taxon>
        <taxon>Streptomycetaceae</taxon>
        <taxon>Streptomyces</taxon>
    </lineage>
</organism>
<dbReference type="InterPro" id="IPR037883">
    <property type="entry name" value="Knr4/Smi1-like_sf"/>
</dbReference>
<reference evidence="1" key="1">
    <citation type="submission" date="2020-01" db="EMBL/GenBank/DDBJ databases">
        <title>Insect and environment-associated Actinomycetes.</title>
        <authorList>
            <person name="Currrie C."/>
            <person name="Chevrette M."/>
            <person name="Carlson C."/>
            <person name="Stubbendieck R."/>
            <person name="Wendt-Pienkowski E."/>
        </authorList>
    </citation>
    <scope>NUCLEOTIDE SEQUENCE</scope>
    <source>
        <strain evidence="1">SID505</strain>
    </source>
</reference>
<sequence>MGMEEVVGHVVAYLVREYFADSPVGASPRPVIRPPAEPGALAALERRSGQRFEEGYRAFLSLTDGLEGFPLLLLGSRDREPGGAGEAAEAFRETTLDSDPEDVGVAPGTRLFPVAVNEDGSQGVFLIDPAGREERFWLTGEGDSFFFKGFADVLGFLGDAGSCEPRTSLLP</sequence>
<gene>
    <name evidence="1" type="ORF">G3I43_02265</name>
</gene>
<dbReference type="SUPFAM" id="SSF160631">
    <property type="entry name" value="SMI1/KNR4-like"/>
    <property type="match status" value="1"/>
</dbReference>
<dbReference type="RefSeq" id="WP_164256448.1">
    <property type="nucleotide sequence ID" value="NZ_JAAGMK010000070.1"/>
</dbReference>
<dbReference type="AlphaFoldDB" id="A0A6G3SJH6"/>
<protein>
    <submittedName>
        <fullName evidence="1">SMI1/KNR4 family protein</fullName>
    </submittedName>
</protein>
<evidence type="ECO:0000313" key="1">
    <source>
        <dbReference type="EMBL" id="NEB83020.1"/>
    </source>
</evidence>
<accession>A0A6G3SJH6</accession>
<name>A0A6G3SJH6_STRAQ</name>
<proteinExistence type="predicted"/>
<comment type="caution">
    <text evidence="1">The sequence shown here is derived from an EMBL/GenBank/DDBJ whole genome shotgun (WGS) entry which is preliminary data.</text>
</comment>
<dbReference type="EMBL" id="JAAGMK010000070">
    <property type="protein sequence ID" value="NEB83020.1"/>
    <property type="molecule type" value="Genomic_DNA"/>
</dbReference>